<dbReference type="AlphaFoldDB" id="A0A177FHK7"/>
<keyword evidence="1" id="KW-0472">Membrane</keyword>
<dbReference type="GeneID" id="34597681"/>
<name>A0A177FHK7_9EURO</name>
<evidence type="ECO:0000313" key="3">
    <source>
        <dbReference type="Proteomes" id="UP000077002"/>
    </source>
</evidence>
<keyword evidence="3" id="KW-1185">Reference proteome</keyword>
<evidence type="ECO:0000313" key="2">
    <source>
        <dbReference type="EMBL" id="OAG43221.1"/>
    </source>
</evidence>
<organism evidence="2 3">
    <name type="scientific">Fonsecaea monophora</name>
    <dbReference type="NCBI Taxonomy" id="254056"/>
    <lineage>
        <taxon>Eukaryota</taxon>
        <taxon>Fungi</taxon>
        <taxon>Dikarya</taxon>
        <taxon>Ascomycota</taxon>
        <taxon>Pezizomycotina</taxon>
        <taxon>Eurotiomycetes</taxon>
        <taxon>Chaetothyriomycetidae</taxon>
        <taxon>Chaetothyriales</taxon>
        <taxon>Herpotrichiellaceae</taxon>
        <taxon>Fonsecaea</taxon>
    </lineage>
</organism>
<keyword evidence="1" id="KW-0812">Transmembrane</keyword>
<keyword evidence="1" id="KW-1133">Transmembrane helix</keyword>
<dbReference type="Proteomes" id="UP000077002">
    <property type="component" value="Unassembled WGS sequence"/>
</dbReference>
<dbReference type="RefSeq" id="XP_022515173.1">
    <property type="nucleotide sequence ID" value="XM_022652485.1"/>
</dbReference>
<sequence>MFGGLGLEPALLDAYFARANANNDKLIYHLDKSWSTIGAWKIAVRCLWDALASCKWLRRTPASSASPAKSKKPMPSRVWVILFNLSVLSWTFVLSGLAMSVTTGFVRGQSANARVLGVNETTMNTRNPPTVLDAAYQGWRYGTPAQIPSWGSLYTESGSTLLTNSSTPNTLPADASQGIFLAPQAAMPVVGSAWGLLLKYSCTPVYHMDEFSILNYRINSTSPRYVTNYTAVPADFEFMNFGNDTAALYYANALGNANFYYDLDILFGPWAASPSINVLSQLPTYGGDGTSLNALGFAEVGLIRGIEDLEDLSPGAGVGYSQYPFPDQDGNLQPSYNGLEDVDFLEILLWQGGYDNKISKVIEHPIRGLEKEHHFQEKDLLAIGIQCKSSSVAGRADINGLTGTFTDFNRADSKASYLVDVPRLGIGMPAMLLPGIRSNASFDIYNFSSLTTPLPVEYYPGGQEYKLMGTDIEWLEPLFSAADMPVELNRTGFVTYTRLMQRADLQRALEEAYKHYALALMFYGQENTVDEWPNPTLDPTVRRPVLVDGGGVPPLLVLVLFSIWASGCSVLGLAYGFRKRHSATFDTLAFCQFCKRRKADRERILGLSS</sequence>
<proteinExistence type="predicted"/>
<accession>A0A177FHK7</accession>
<dbReference type="EMBL" id="LVKK01000011">
    <property type="protein sequence ID" value="OAG43221.1"/>
    <property type="molecule type" value="Genomic_DNA"/>
</dbReference>
<reference evidence="2 3" key="1">
    <citation type="submission" date="2016-03" db="EMBL/GenBank/DDBJ databases">
        <title>Draft genome sequence of the Fonsecaea monophora CBS 269.37.</title>
        <authorList>
            <person name="Bombassaro A."/>
            <person name="Vinicius W.A."/>
            <person name="De Hoog S."/>
            <person name="Sun J."/>
            <person name="Souza E.M."/>
            <person name="Raittz R.T."/>
            <person name="Costa F."/>
            <person name="Leao A.C."/>
            <person name="Tadra-Sfeir M.Z."/>
            <person name="Baura V."/>
            <person name="Balsanelli E."/>
            <person name="Pedrosa F.O."/>
            <person name="Moreno L.F."/>
            <person name="Steffens M.B."/>
            <person name="Xi L."/>
            <person name="Bocca A.L."/>
            <person name="Felipe M.S."/>
            <person name="Teixeira M."/>
            <person name="Telles Filho F.Q."/>
            <person name="Azevedo C.M."/>
            <person name="Gomes R."/>
            <person name="Vicente V.A."/>
        </authorList>
    </citation>
    <scope>NUCLEOTIDE SEQUENCE [LARGE SCALE GENOMIC DNA]</scope>
    <source>
        <strain evidence="2 3">CBS 269.37</strain>
    </source>
</reference>
<comment type="caution">
    <text evidence="2">The sequence shown here is derived from an EMBL/GenBank/DDBJ whole genome shotgun (WGS) entry which is preliminary data.</text>
</comment>
<evidence type="ECO:0000256" key="1">
    <source>
        <dbReference type="SAM" id="Phobius"/>
    </source>
</evidence>
<gene>
    <name evidence="2" type="ORF">AYO21_02507</name>
</gene>
<protein>
    <submittedName>
        <fullName evidence="2">Uncharacterized protein</fullName>
    </submittedName>
</protein>
<feature type="transmembrane region" description="Helical" evidence="1">
    <location>
        <begin position="555"/>
        <end position="577"/>
    </location>
</feature>
<dbReference type="OrthoDB" id="5287717at2759"/>